<dbReference type="AlphaFoldDB" id="A0A0G1M492"/>
<feature type="transmembrane region" description="Helical" evidence="1">
    <location>
        <begin position="238"/>
        <end position="255"/>
    </location>
</feature>
<dbReference type="EMBL" id="LCKS01000004">
    <property type="protein sequence ID" value="KKU03019.1"/>
    <property type="molecule type" value="Genomic_DNA"/>
</dbReference>
<protein>
    <recommendedName>
        <fullName evidence="4">DUF1189 domain-containing protein</fullName>
    </recommendedName>
</protein>
<keyword evidence="1" id="KW-0472">Membrane</keyword>
<reference evidence="2 3" key="1">
    <citation type="journal article" date="2015" name="Nature">
        <title>rRNA introns, odd ribosomes, and small enigmatic genomes across a large radiation of phyla.</title>
        <authorList>
            <person name="Brown C.T."/>
            <person name="Hug L.A."/>
            <person name="Thomas B.C."/>
            <person name="Sharon I."/>
            <person name="Castelle C.J."/>
            <person name="Singh A."/>
            <person name="Wilkins M.J."/>
            <person name="Williams K.H."/>
            <person name="Banfield J.F."/>
        </authorList>
    </citation>
    <scope>NUCLEOTIDE SEQUENCE [LARGE SCALE GENOMIC DNA]</scope>
</reference>
<name>A0A0G1M492_9BACT</name>
<sequence length="259" mass="28652">MIATFKETLASLQDLKYGQIIIKKTVRQALWYWTKYLFLIAAIGVILAIAALTYYAPQLPKLLAGQIPDIDLTIRNGLASTTVRQPFVAGDGKFVFILNTTGKLEDLDKYPAGILILEDRIVAKKDTADVRIYPLKDFPDGTFTKPVILDWLKRNQLSVFGVGFAAILLAAVFITSFTWIWKIGGIAISTLLIWVVSRLIKRAISIPDSLKLVLHASVLPILISAVSVLSPAAKVSSIIQLGLLLLYSLGWLWYLPKAK</sequence>
<dbReference type="InterPro" id="IPR009574">
    <property type="entry name" value="DUF1189"/>
</dbReference>
<keyword evidence="1" id="KW-0812">Transmembrane</keyword>
<dbReference type="Pfam" id="PF06691">
    <property type="entry name" value="DUF1189"/>
    <property type="match status" value="1"/>
</dbReference>
<comment type="caution">
    <text evidence="2">The sequence shown here is derived from an EMBL/GenBank/DDBJ whole genome shotgun (WGS) entry which is preliminary data.</text>
</comment>
<keyword evidence="1" id="KW-1133">Transmembrane helix</keyword>
<organism evidence="2 3">
    <name type="scientific">Candidatus Amesbacteria bacterium GW2011_GWC2_45_19</name>
    <dbReference type="NCBI Taxonomy" id="1618366"/>
    <lineage>
        <taxon>Bacteria</taxon>
        <taxon>Candidatus Amesiibacteriota</taxon>
    </lineage>
</organism>
<proteinExistence type="predicted"/>
<accession>A0A0G1M492</accession>
<evidence type="ECO:0008006" key="4">
    <source>
        <dbReference type="Google" id="ProtNLM"/>
    </source>
</evidence>
<feature type="transmembrane region" description="Helical" evidence="1">
    <location>
        <begin position="157"/>
        <end position="174"/>
    </location>
</feature>
<feature type="transmembrane region" description="Helical" evidence="1">
    <location>
        <begin position="36"/>
        <end position="56"/>
    </location>
</feature>
<evidence type="ECO:0000313" key="3">
    <source>
        <dbReference type="Proteomes" id="UP000034264"/>
    </source>
</evidence>
<evidence type="ECO:0000256" key="1">
    <source>
        <dbReference type="SAM" id="Phobius"/>
    </source>
</evidence>
<dbReference type="Proteomes" id="UP000034264">
    <property type="component" value="Unassembled WGS sequence"/>
</dbReference>
<feature type="transmembrane region" description="Helical" evidence="1">
    <location>
        <begin position="212"/>
        <end position="232"/>
    </location>
</feature>
<feature type="transmembrane region" description="Helical" evidence="1">
    <location>
        <begin position="180"/>
        <end position="200"/>
    </location>
</feature>
<evidence type="ECO:0000313" key="2">
    <source>
        <dbReference type="EMBL" id="KKU03019.1"/>
    </source>
</evidence>
<gene>
    <name evidence="2" type="ORF">UX05_C0004G0028</name>
</gene>